<dbReference type="Gene3D" id="2.10.109.10">
    <property type="entry name" value="Umud Fragment, subunit A"/>
    <property type="match status" value="1"/>
</dbReference>
<sequence>MRRAAVTAGVVGGASVAALTCWLRTRLMVVSVTGRSMEPALTASDRVLVARRRPARLRIGDVVVLAPSDDARRLDGGDGSPEARTASWLVKRVAALPGDELPTRVPGRGDSVRVPAGHVVVLGDNESVSYDSRQMGPIGFHQLRGVVLRQLSTRPPTDDRSTRPAEHTRPVDRPGHTRGDSSWVP</sequence>
<evidence type="ECO:0000256" key="1">
    <source>
        <dbReference type="ARBA" id="ARBA00004401"/>
    </source>
</evidence>
<feature type="region of interest" description="Disordered" evidence="5">
    <location>
        <begin position="152"/>
        <end position="185"/>
    </location>
</feature>
<proteinExistence type="inferred from homology"/>
<dbReference type="CDD" id="cd06530">
    <property type="entry name" value="S26_SPase_I"/>
    <property type="match status" value="1"/>
</dbReference>
<reference evidence="7 8" key="1">
    <citation type="submission" date="2023-03" db="EMBL/GenBank/DDBJ databases">
        <title>YIM 133296 draft genome.</title>
        <authorList>
            <person name="Xiong L."/>
        </authorList>
    </citation>
    <scope>NUCLEOTIDE SEQUENCE [LARGE SCALE GENOMIC DNA]</scope>
    <source>
        <strain evidence="7 8">YIM 133296</strain>
    </source>
</reference>
<organism evidence="7 8">
    <name type="scientific">Luteipulveratus flavus</name>
    <dbReference type="NCBI Taxonomy" id="3031728"/>
    <lineage>
        <taxon>Bacteria</taxon>
        <taxon>Bacillati</taxon>
        <taxon>Actinomycetota</taxon>
        <taxon>Actinomycetes</taxon>
        <taxon>Micrococcales</taxon>
        <taxon>Dermacoccaceae</taxon>
        <taxon>Luteipulveratus</taxon>
    </lineage>
</organism>
<dbReference type="InterPro" id="IPR019533">
    <property type="entry name" value="Peptidase_S26"/>
</dbReference>
<feature type="domain" description="Peptidase S26" evidence="6">
    <location>
        <begin position="25"/>
        <end position="101"/>
    </location>
</feature>
<evidence type="ECO:0000313" key="8">
    <source>
        <dbReference type="Proteomes" id="UP001528912"/>
    </source>
</evidence>
<dbReference type="RefSeq" id="WP_277191569.1">
    <property type="nucleotide sequence ID" value="NZ_JAROAV010000023.1"/>
</dbReference>
<dbReference type="PRINTS" id="PR00727">
    <property type="entry name" value="LEADERPTASE"/>
</dbReference>
<dbReference type="InterPro" id="IPR052064">
    <property type="entry name" value="Mito_IMP1_subunit"/>
</dbReference>
<dbReference type="Pfam" id="PF10502">
    <property type="entry name" value="Peptidase_S26"/>
    <property type="match status" value="2"/>
</dbReference>
<comment type="caution">
    <text evidence="7">The sequence shown here is derived from an EMBL/GenBank/DDBJ whole genome shotgun (WGS) entry which is preliminary data.</text>
</comment>
<evidence type="ECO:0000256" key="5">
    <source>
        <dbReference type="SAM" id="MobiDB-lite"/>
    </source>
</evidence>
<evidence type="ECO:0000313" key="7">
    <source>
        <dbReference type="EMBL" id="MDF8263943.1"/>
    </source>
</evidence>
<keyword evidence="2" id="KW-0378">Hydrolase</keyword>
<evidence type="ECO:0000256" key="2">
    <source>
        <dbReference type="ARBA" id="ARBA00022801"/>
    </source>
</evidence>
<feature type="domain" description="Peptidase S26" evidence="6">
    <location>
        <begin position="111"/>
        <end position="147"/>
    </location>
</feature>
<dbReference type="PANTHER" id="PTHR12383:SF16">
    <property type="entry name" value="MITOCHONDRIAL INNER MEMBRANE PROTEASE SUBUNIT 1"/>
    <property type="match status" value="1"/>
</dbReference>
<dbReference type="EMBL" id="JAROAV010000023">
    <property type="protein sequence ID" value="MDF8263943.1"/>
    <property type="molecule type" value="Genomic_DNA"/>
</dbReference>
<dbReference type="SUPFAM" id="SSF51306">
    <property type="entry name" value="LexA/Signal peptidase"/>
    <property type="match status" value="1"/>
</dbReference>
<protein>
    <submittedName>
        <fullName evidence="7">S26 family signal peptidase</fullName>
    </submittedName>
</protein>
<dbReference type="Proteomes" id="UP001528912">
    <property type="component" value="Unassembled WGS sequence"/>
</dbReference>
<name>A0ABT6C4R7_9MICO</name>
<feature type="compositionally biased region" description="Basic and acidic residues" evidence="5">
    <location>
        <begin position="156"/>
        <end position="179"/>
    </location>
</feature>
<gene>
    <name evidence="7" type="ORF">P4R38_06785</name>
</gene>
<keyword evidence="3" id="KW-0472">Membrane</keyword>
<dbReference type="InterPro" id="IPR000223">
    <property type="entry name" value="Pept_S26A_signal_pept_1"/>
</dbReference>
<comment type="subcellular location">
    <subcellularLocation>
        <location evidence="1">Cell membrane</location>
        <topology evidence="1">Single-pass type II membrane protein</topology>
    </subcellularLocation>
</comment>
<evidence type="ECO:0000259" key="6">
    <source>
        <dbReference type="Pfam" id="PF10502"/>
    </source>
</evidence>
<evidence type="ECO:0000256" key="3">
    <source>
        <dbReference type="ARBA" id="ARBA00023136"/>
    </source>
</evidence>
<accession>A0ABT6C4R7</accession>
<comment type="similarity">
    <text evidence="4">Belongs to the peptidase S26 family. IMP1 subfamily.</text>
</comment>
<dbReference type="PANTHER" id="PTHR12383">
    <property type="entry name" value="PROTEASE FAMILY S26 MITOCHONDRIAL INNER MEMBRANE PROTEASE-RELATED"/>
    <property type="match status" value="1"/>
</dbReference>
<dbReference type="InterPro" id="IPR036286">
    <property type="entry name" value="LexA/Signal_pep-like_sf"/>
</dbReference>
<keyword evidence="8" id="KW-1185">Reference proteome</keyword>
<evidence type="ECO:0000256" key="4">
    <source>
        <dbReference type="ARBA" id="ARBA00038445"/>
    </source>
</evidence>